<comment type="caution">
    <text evidence="2">The sequence shown here is derived from an EMBL/GenBank/DDBJ whole genome shotgun (WGS) entry which is preliminary data.</text>
</comment>
<dbReference type="EMBL" id="JARGDH010000004">
    <property type="protein sequence ID" value="KAL0270292.1"/>
    <property type="molecule type" value="Genomic_DNA"/>
</dbReference>
<dbReference type="Gene3D" id="2.60.40.10">
    <property type="entry name" value="Immunoglobulins"/>
    <property type="match status" value="1"/>
</dbReference>
<feature type="signal peptide" evidence="1">
    <location>
        <begin position="1"/>
        <end position="20"/>
    </location>
</feature>
<name>A0AAW2HL54_9NEOP</name>
<dbReference type="InterPro" id="IPR036179">
    <property type="entry name" value="Ig-like_dom_sf"/>
</dbReference>
<proteinExistence type="predicted"/>
<keyword evidence="1" id="KW-0732">Signal</keyword>
<reference evidence="2" key="1">
    <citation type="journal article" date="2024" name="Gigascience">
        <title>Chromosome-level genome of the poultry shaft louse Menopon gallinae provides insight into the host-switching and adaptive evolution of parasitic lice.</title>
        <authorList>
            <person name="Xu Y."/>
            <person name="Ma L."/>
            <person name="Liu S."/>
            <person name="Liang Y."/>
            <person name="Liu Q."/>
            <person name="He Z."/>
            <person name="Tian L."/>
            <person name="Duan Y."/>
            <person name="Cai W."/>
            <person name="Li H."/>
            <person name="Song F."/>
        </authorList>
    </citation>
    <scope>NUCLEOTIDE SEQUENCE</scope>
    <source>
        <strain evidence="2">Cailab_2023a</strain>
    </source>
</reference>
<sequence length="77" mass="8379">MVLSCSSSLRFGLFLASINAIAVGGGDYDFQRSLPVLVVWAVQGKDVELPCDVTPDGDDQVSMVLWFKDNVGIPVYR</sequence>
<gene>
    <name evidence="2" type="ORF">PYX00_007754</name>
</gene>
<dbReference type="SUPFAM" id="SSF48726">
    <property type="entry name" value="Immunoglobulin"/>
    <property type="match status" value="1"/>
</dbReference>
<evidence type="ECO:0000313" key="2">
    <source>
        <dbReference type="EMBL" id="KAL0270292.1"/>
    </source>
</evidence>
<feature type="chain" id="PRO_5044013823" evidence="1">
    <location>
        <begin position="21"/>
        <end position="77"/>
    </location>
</feature>
<organism evidence="2">
    <name type="scientific">Menopon gallinae</name>
    <name type="common">poultry shaft louse</name>
    <dbReference type="NCBI Taxonomy" id="328185"/>
    <lineage>
        <taxon>Eukaryota</taxon>
        <taxon>Metazoa</taxon>
        <taxon>Ecdysozoa</taxon>
        <taxon>Arthropoda</taxon>
        <taxon>Hexapoda</taxon>
        <taxon>Insecta</taxon>
        <taxon>Pterygota</taxon>
        <taxon>Neoptera</taxon>
        <taxon>Paraneoptera</taxon>
        <taxon>Psocodea</taxon>
        <taxon>Troctomorpha</taxon>
        <taxon>Phthiraptera</taxon>
        <taxon>Amblycera</taxon>
        <taxon>Menoponidae</taxon>
        <taxon>Menopon</taxon>
    </lineage>
</organism>
<accession>A0AAW2HL54</accession>
<evidence type="ECO:0000256" key="1">
    <source>
        <dbReference type="SAM" id="SignalP"/>
    </source>
</evidence>
<protein>
    <submittedName>
        <fullName evidence="2">Uncharacterized protein</fullName>
    </submittedName>
</protein>
<dbReference type="InterPro" id="IPR013783">
    <property type="entry name" value="Ig-like_fold"/>
</dbReference>
<dbReference type="AlphaFoldDB" id="A0AAW2HL54"/>